<accession>A0A3D8L3M2</accession>
<feature type="coiled-coil region" evidence="1">
    <location>
        <begin position="453"/>
        <end position="480"/>
    </location>
</feature>
<dbReference type="Pfam" id="PF01979">
    <property type="entry name" value="Amidohydro_1"/>
    <property type="match status" value="1"/>
</dbReference>
<name>A0A3D8L3M2_9BACT</name>
<evidence type="ECO:0000313" key="3">
    <source>
        <dbReference type="EMBL" id="RDV12008.1"/>
    </source>
</evidence>
<dbReference type="GO" id="GO:0016810">
    <property type="term" value="F:hydrolase activity, acting on carbon-nitrogen (but not peptide) bonds"/>
    <property type="evidence" value="ECO:0007669"/>
    <property type="project" value="InterPro"/>
</dbReference>
<dbReference type="InterPro" id="IPR050287">
    <property type="entry name" value="MTA/SAH_deaminase"/>
</dbReference>
<organism evidence="3 4">
    <name type="scientific">Pontibacter diazotrophicus</name>
    <dbReference type="NCBI Taxonomy" id="1400979"/>
    <lineage>
        <taxon>Bacteria</taxon>
        <taxon>Pseudomonadati</taxon>
        <taxon>Bacteroidota</taxon>
        <taxon>Cytophagia</taxon>
        <taxon>Cytophagales</taxon>
        <taxon>Hymenobacteraceae</taxon>
        <taxon>Pontibacter</taxon>
    </lineage>
</organism>
<dbReference type="OrthoDB" id="9797498at2"/>
<keyword evidence="1" id="KW-0175">Coiled coil</keyword>
<dbReference type="PANTHER" id="PTHR43794:SF5">
    <property type="entry name" value="CHLOROHYDROLASE FAMILY PROTEIN"/>
    <property type="match status" value="1"/>
</dbReference>
<feature type="domain" description="Amidohydrolase-related" evidence="2">
    <location>
        <begin position="114"/>
        <end position="451"/>
    </location>
</feature>
<dbReference type="SUPFAM" id="SSF51338">
    <property type="entry name" value="Composite domain of metallo-dependent hydrolases"/>
    <property type="match status" value="1"/>
</dbReference>
<dbReference type="AlphaFoldDB" id="A0A3D8L3M2"/>
<keyword evidence="3" id="KW-0378">Hydrolase</keyword>
<dbReference type="InterPro" id="IPR011059">
    <property type="entry name" value="Metal-dep_hydrolase_composite"/>
</dbReference>
<evidence type="ECO:0000313" key="4">
    <source>
        <dbReference type="Proteomes" id="UP000256708"/>
    </source>
</evidence>
<reference evidence="4" key="1">
    <citation type="submission" date="2018-08" db="EMBL/GenBank/DDBJ databases">
        <authorList>
            <person name="Liu Z.-W."/>
            <person name="Du Z.-J."/>
        </authorList>
    </citation>
    <scope>NUCLEOTIDE SEQUENCE [LARGE SCALE GENOMIC DNA]</scope>
    <source>
        <strain evidence="4">H4X</strain>
    </source>
</reference>
<dbReference type="Gene3D" id="3.20.20.140">
    <property type="entry name" value="Metal-dependent hydrolases"/>
    <property type="match status" value="1"/>
</dbReference>
<dbReference type="Proteomes" id="UP000256708">
    <property type="component" value="Unassembled WGS sequence"/>
</dbReference>
<comment type="caution">
    <text evidence="3">The sequence shown here is derived from an EMBL/GenBank/DDBJ whole genome shotgun (WGS) entry which is preliminary data.</text>
</comment>
<dbReference type="EMBL" id="QRGR01000035">
    <property type="protein sequence ID" value="RDV12008.1"/>
    <property type="molecule type" value="Genomic_DNA"/>
</dbReference>
<evidence type="ECO:0000259" key="2">
    <source>
        <dbReference type="Pfam" id="PF01979"/>
    </source>
</evidence>
<dbReference type="RefSeq" id="WP_115567949.1">
    <property type="nucleotide sequence ID" value="NZ_QRGR01000035.1"/>
</dbReference>
<dbReference type="NCBIfam" id="NF006056">
    <property type="entry name" value="PRK08204.1"/>
    <property type="match status" value="1"/>
</dbReference>
<dbReference type="InterPro" id="IPR006680">
    <property type="entry name" value="Amidohydro-rel"/>
</dbReference>
<gene>
    <name evidence="3" type="ORF">DXT99_23035</name>
</gene>
<dbReference type="Gene3D" id="2.30.40.10">
    <property type="entry name" value="Urease, subunit C, domain 1"/>
    <property type="match status" value="1"/>
</dbReference>
<dbReference type="PANTHER" id="PTHR43794">
    <property type="entry name" value="AMINOHYDROLASE SSNA-RELATED"/>
    <property type="match status" value="1"/>
</dbReference>
<keyword evidence="4" id="KW-1185">Reference proteome</keyword>
<dbReference type="PROSITE" id="PS51318">
    <property type="entry name" value="TAT"/>
    <property type="match status" value="1"/>
</dbReference>
<dbReference type="InterPro" id="IPR032466">
    <property type="entry name" value="Metal_Hydrolase"/>
</dbReference>
<proteinExistence type="predicted"/>
<dbReference type="SUPFAM" id="SSF51556">
    <property type="entry name" value="Metallo-dependent hydrolases"/>
    <property type="match status" value="1"/>
</dbReference>
<evidence type="ECO:0000256" key="1">
    <source>
        <dbReference type="SAM" id="Coils"/>
    </source>
</evidence>
<sequence length="483" mass="51686">MSQQPDKHSDPKKYIKRNISRRKFLGGSLALGAAGCAGYTGAFAQAAKSSNPQADTSLPVQGHYLIKNAYVLTMDPALGEFKSADVLIRDGEIKQVRPNLSSTGAEVLDGEGKIVMPGLVETHWHMWTSLLRSMAGNVKGRGYFAIIRDVGQHYTAESMYAATKLALAEAINSGITTVHDWSHNVRSPEFAEASLRALREAGVRGRYSLGVPAGEGAKQLDLQLLENLHSNWPNDANRLLHLGMAWAGIENRMDTGIKEVTKARQLGIPVSVHASSAGVISGLAKAGLLAEGMQIIHCKDATAAEIKSIVQAGAVVSLSPFSELRIGYGIPPVKELLDAGATIGLSADTTTLSGNADLFAVMKVFLNLANALDRSEFYLTAKGALGKGTIEGARSLGIANRTGSLTPGKRADLIMLSTNALNLGYVTDPSSIVVEAAQPANVHTVLIDGRILKRNYELTHLNKEAMIEEAKEEFQHLMQKSGW</sequence>
<protein>
    <submittedName>
        <fullName evidence="3">Amidohydrolase</fullName>
    </submittedName>
</protein>
<dbReference type="InterPro" id="IPR006311">
    <property type="entry name" value="TAT_signal"/>
</dbReference>